<feature type="transmembrane region" description="Helical" evidence="1">
    <location>
        <begin position="133"/>
        <end position="153"/>
    </location>
</feature>
<keyword evidence="3" id="KW-1185">Reference proteome</keyword>
<feature type="transmembrane region" description="Helical" evidence="1">
    <location>
        <begin position="12"/>
        <end position="32"/>
    </location>
</feature>
<dbReference type="STRING" id="315423.SAMN04488020_10688"/>
<feature type="transmembrane region" description="Helical" evidence="1">
    <location>
        <begin position="72"/>
        <end position="94"/>
    </location>
</feature>
<evidence type="ECO:0000313" key="3">
    <source>
        <dbReference type="Proteomes" id="UP000193870"/>
    </source>
</evidence>
<feature type="transmembrane region" description="Helical" evidence="1">
    <location>
        <begin position="336"/>
        <end position="355"/>
    </location>
</feature>
<dbReference type="RefSeq" id="WP_085854291.1">
    <property type="nucleotide sequence ID" value="NZ_FOPF01000006.1"/>
</dbReference>
<reference evidence="2 3" key="1">
    <citation type="submission" date="2017-03" db="EMBL/GenBank/DDBJ databases">
        <authorList>
            <person name="Afonso C.L."/>
            <person name="Miller P.J."/>
            <person name="Scott M.A."/>
            <person name="Spackman E."/>
            <person name="Goraichik I."/>
            <person name="Dimitrov K.M."/>
            <person name="Suarez D.L."/>
            <person name="Swayne D.E."/>
        </authorList>
    </citation>
    <scope>NUCLEOTIDE SEQUENCE [LARGE SCALE GENOMIC DNA]</scope>
    <source>
        <strain evidence="2 3">CECT 7066</strain>
    </source>
</reference>
<dbReference type="Proteomes" id="UP000193870">
    <property type="component" value="Unassembled WGS sequence"/>
</dbReference>
<feature type="transmembrane region" description="Helical" evidence="1">
    <location>
        <begin position="300"/>
        <end position="324"/>
    </location>
</feature>
<evidence type="ECO:0000256" key="1">
    <source>
        <dbReference type="SAM" id="Phobius"/>
    </source>
</evidence>
<gene>
    <name evidence="2" type="ORF">PAM7066_02321</name>
</gene>
<feature type="transmembrane region" description="Helical" evidence="1">
    <location>
        <begin position="38"/>
        <end position="60"/>
    </location>
</feature>
<dbReference type="OrthoDB" id="9828756at2"/>
<feature type="transmembrane region" description="Helical" evidence="1">
    <location>
        <begin position="274"/>
        <end position="294"/>
    </location>
</feature>
<sequence>MKARAIAIGLSIAARSCFMLGLYLLAGTALSASDAARFFQLVFLQAILIAFVSAAGFFRVQRLDAEDDVRDYIIAGICLLPLSGIFPLLLLGIFPVYREIWPVLIPIWLGASASALAGPWAAVVQKRTGPFRAFGPTCLSALAVSPGLVLLLNDAAHPALPYLLLGAFQIGNLALLVVFCPGLLRDVMARVEVAGASGAWRFVKEGAGVGAINVTSLLATFGLREVWRNDATPEFAALVFLLLRVTDTILQLGHMTLAGSSVPERMFTSPRAGGALALSSLAAVALLAGIAGTVEAEGVSYGTMIVLLLACEAIRGGWSIAVLYQMAHFQLRSYAIYMLGALVPGVAVYVLVFSFWPEVALIAYLAALIIGAAGLTIRRARLQRVPIIA</sequence>
<proteinExistence type="predicted"/>
<keyword evidence="1" id="KW-1133">Transmembrane helix</keyword>
<feature type="transmembrane region" description="Helical" evidence="1">
    <location>
        <begin position="159"/>
        <end position="184"/>
    </location>
</feature>
<name>A0A1Y5SYJ8_9RHOB</name>
<keyword evidence="1" id="KW-0812">Transmembrane</keyword>
<dbReference type="AlphaFoldDB" id="A0A1Y5SYJ8"/>
<evidence type="ECO:0000313" key="2">
    <source>
        <dbReference type="EMBL" id="SLN51047.1"/>
    </source>
</evidence>
<accession>A0A1Y5SYJ8</accession>
<feature type="transmembrane region" description="Helical" evidence="1">
    <location>
        <begin position="361"/>
        <end position="377"/>
    </location>
</feature>
<feature type="transmembrane region" description="Helical" evidence="1">
    <location>
        <begin position="100"/>
        <end position="121"/>
    </location>
</feature>
<keyword evidence="1" id="KW-0472">Membrane</keyword>
<protein>
    <submittedName>
        <fullName evidence="2">Uncharacterized protein</fullName>
    </submittedName>
</protein>
<organism evidence="2 3">
    <name type="scientific">Palleronia marisminoris</name>
    <dbReference type="NCBI Taxonomy" id="315423"/>
    <lineage>
        <taxon>Bacteria</taxon>
        <taxon>Pseudomonadati</taxon>
        <taxon>Pseudomonadota</taxon>
        <taxon>Alphaproteobacteria</taxon>
        <taxon>Rhodobacterales</taxon>
        <taxon>Roseobacteraceae</taxon>
        <taxon>Palleronia</taxon>
    </lineage>
</organism>
<dbReference type="EMBL" id="FWFV01000006">
    <property type="protein sequence ID" value="SLN51047.1"/>
    <property type="molecule type" value="Genomic_DNA"/>
</dbReference>